<dbReference type="EMBL" id="CP033169">
    <property type="protein sequence ID" value="AYO31569.1"/>
    <property type="molecule type" value="Genomic_DNA"/>
</dbReference>
<dbReference type="GO" id="GO:0051536">
    <property type="term" value="F:iron-sulfur cluster binding"/>
    <property type="evidence" value="ECO:0007669"/>
    <property type="project" value="UniProtKB-KW"/>
</dbReference>
<dbReference type="KEGG" id="bacg:D2962_14035"/>
<dbReference type="Proteomes" id="UP000280960">
    <property type="component" value="Chromosome"/>
</dbReference>
<proteinExistence type="predicted"/>
<accession>A0A3G2R841</accession>
<dbReference type="Gene3D" id="3.30.70.20">
    <property type="match status" value="1"/>
</dbReference>
<dbReference type="InterPro" id="IPR017900">
    <property type="entry name" value="4Fe4S_Fe_S_CS"/>
</dbReference>
<name>A0A3G2R841_9FIRM</name>
<gene>
    <name evidence="5" type="ORF">D2962_14035</name>
</gene>
<dbReference type="PROSITE" id="PS51379">
    <property type="entry name" value="4FE4S_FER_2"/>
    <property type="match status" value="1"/>
</dbReference>
<evidence type="ECO:0000313" key="6">
    <source>
        <dbReference type="Proteomes" id="UP000280960"/>
    </source>
</evidence>
<dbReference type="InterPro" id="IPR017896">
    <property type="entry name" value="4Fe4S_Fe-S-bd"/>
</dbReference>
<evidence type="ECO:0000313" key="5">
    <source>
        <dbReference type="EMBL" id="AYO31569.1"/>
    </source>
</evidence>
<feature type="domain" description="4Fe-4S ferredoxin-type" evidence="4">
    <location>
        <begin position="39"/>
        <end position="66"/>
    </location>
</feature>
<dbReference type="AlphaFoldDB" id="A0A3G2R841"/>
<reference evidence="5 6" key="1">
    <citation type="submission" date="2018-10" db="EMBL/GenBank/DDBJ databases">
        <authorList>
            <person name="Zhang X."/>
        </authorList>
    </citation>
    <scope>NUCLEOTIDE SEQUENCE [LARGE SCALE GENOMIC DNA]</scope>
    <source>
        <strain evidence="5 6">SK-G1</strain>
    </source>
</reference>
<dbReference type="PROSITE" id="PS00198">
    <property type="entry name" value="4FE4S_FER_1"/>
    <property type="match status" value="1"/>
</dbReference>
<dbReference type="Pfam" id="PF00037">
    <property type="entry name" value="Fer4"/>
    <property type="match status" value="1"/>
</dbReference>
<protein>
    <submittedName>
        <fullName evidence="5">4Fe-4S dicluster domain-containing protein</fullName>
    </submittedName>
</protein>
<evidence type="ECO:0000256" key="1">
    <source>
        <dbReference type="ARBA" id="ARBA00022723"/>
    </source>
</evidence>
<evidence type="ECO:0000259" key="4">
    <source>
        <dbReference type="PROSITE" id="PS51379"/>
    </source>
</evidence>
<dbReference type="SUPFAM" id="SSF54862">
    <property type="entry name" value="4Fe-4S ferredoxins"/>
    <property type="match status" value="1"/>
</dbReference>
<keyword evidence="6" id="KW-1185">Reference proteome</keyword>
<evidence type="ECO:0000256" key="3">
    <source>
        <dbReference type="ARBA" id="ARBA00023014"/>
    </source>
</evidence>
<sequence>MKKAYINPKKCDRSPFCPAKRICPEAAIIQDRIGLFGAGPAKVDQEKCIGCTKCVRVCPAAAISMV</sequence>
<keyword evidence="3" id="KW-0411">Iron-sulfur</keyword>
<keyword evidence="1" id="KW-0479">Metal-binding</keyword>
<dbReference type="RefSeq" id="WP_120767633.1">
    <property type="nucleotide sequence ID" value="NZ_CP033169.1"/>
</dbReference>
<dbReference type="GO" id="GO:0046872">
    <property type="term" value="F:metal ion binding"/>
    <property type="evidence" value="ECO:0007669"/>
    <property type="project" value="UniProtKB-KW"/>
</dbReference>
<keyword evidence="2" id="KW-0408">Iron</keyword>
<organism evidence="5 6">
    <name type="scientific">Biomaibacter acetigenes</name>
    <dbReference type="NCBI Taxonomy" id="2316383"/>
    <lineage>
        <taxon>Bacteria</taxon>
        <taxon>Bacillati</taxon>
        <taxon>Bacillota</taxon>
        <taxon>Clostridia</taxon>
        <taxon>Thermosediminibacterales</taxon>
        <taxon>Tepidanaerobacteraceae</taxon>
        <taxon>Biomaibacter</taxon>
    </lineage>
</organism>
<evidence type="ECO:0000256" key="2">
    <source>
        <dbReference type="ARBA" id="ARBA00023004"/>
    </source>
</evidence>